<gene>
    <name evidence="1" type="ORF">VFH_VI105600</name>
</gene>
<sequence>MPVDESIGAEDDEDNFHSWKQQIKDPNYAPQQWNGSQFNENCAIRGGRKFNCDRRGRFKDISFPFSFHFGSRWSCRINEECWIRSFGFSVKLAYCRLFSLVNHVFHLSDNLKLALKFLWKTNVPSCIQVFVWRLFLYTLQTGDELAKRGVISGPHNLVFPLCLRP</sequence>
<evidence type="ECO:0000313" key="1">
    <source>
        <dbReference type="EMBL" id="CAI8618066.1"/>
    </source>
</evidence>
<evidence type="ECO:0008006" key="3">
    <source>
        <dbReference type="Google" id="ProtNLM"/>
    </source>
</evidence>
<evidence type="ECO:0000313" key="2">
    <source>
        <dbReference type="Proteomes" id="UP001157006"/>
    </source>
</evidence>
<name>A0AAV1B6R5_VICFA</name>
<organism evidence="1 2">
    <name type="scientific">Vicia faba</name>
    <name type="common">Broad bean</name>
    <name type="synonym">Faba vulgaris</name>
    <dbReference type="NCBI Taxonomy" id="3906"/>
    <lineage>
        <taxon>Eukaryota</taxon>
        <taxon>Viridiplantae</taxon>
        <taxon>Streptophyta</taxon>
        <taxon>Embryophyta</taxon>
        <taxon>Tracheophyta</taxon>
        <taxon>Spermatophyta</taxon>
        <taxon>Magnoliopsida</taxon>
        <taxon>eudicotyledons</taxon>
        <taxon>Gunneridae</taxon>
        <taxon>Pentapetalae</taxon>
        <taxon>rosids</taxon>
        <taxon>fabids</taxon>
        <taxon>Fabales</taxon>
        <taxon>Fabaceae</taxon>
        <taxon>Papilionoideae</taxon>
        <taxon>50 kb inversion clade</taxon>
        <taxon>NPAAA clade</taxon>
        <taxon>Hologalegina</taxon>
        <taxon>IRL clade</taxon>
        <taxon>Fabeae</taxon>
        <taxon>Vicia</taxon>
    </lineage>
</organism>
<dbReference type="EMBL" id="OX451741">
    <property type="protein sequence ID" value="CAI8618066.1"/>
    <property type="molecule type" value="Genomic_DNA"/>
</dbReference>
<dbReference type="Proteomes" id="UP001157006">
    <property type="component" value="Chromosome 6"/>
</dbReference>
<proteinExistence type="predicted"/>
<accession>A0AAV1B6R5</accession>
<reference evidence="1 2" key="1">
    <citation type="submission" date="2023-01" db="EMBL/GenBank/DDBJ databases">
        <authorList>
            <person name="Kreplak J."/>
        </authorList>
    </citation>
    <scope>NUCLEOTIDE SEQUENCE [LARGE SCALE GENOMIC DNA]</scope>
</reference>
<dbReference type="AlphaFoldDB" id="A0AAV1B6R5"/>
<protein>
    <recommendedName>
        <fullName evidence="3">Reverse transcriptase zinc-binding domain-containing protein</fullName>
    </recommendedName>
</protein>
<keyword evidence="2" id="KW-1185">Reference proteome</keyword>